<evidence type="ECO:0000313" key="2">
    <source>
        <dbReference type="Proteomes" id="UP001222325"/>
    </source>
</evidence>
<proteinExistence type="predicted"/>
<organism evidence="1 2">
    <name type="scientific">Mycena belliarum</name>
    <dbReference type="NCBI Taxonomy" id="1033014"/>
    <lineage>
        <taxon>Eukaryota</taxon>
        <taxon>Fungi</taxon>
        <taxon>Dikarya</taxon>
        <taxon>Basidiomycota</taxon>
        <taxon>Agaricomycotina</taxon>
        <taxon>Agaricomycetes</taxon>
        <taxon>Agaricomycetidae</taxon>
        <taxon>Agaricales</taxon>
        <taxon>Marasmiineae</taxon>
        <taxon>Mycenaceae</taxon>
        <taxon>Mycena</taxon>
    </lineage>
</organism>
<dbReference type="EMBL" id="JARJCN010000012">
    <property type="protein sequence ID" value="KAJ7095966.1"/>
    <property type="molecule type" value="Genomic_DNA"/>
</dbReference>
<accession>A0AAD6XY10</accession>
<keyword evidence="2" id="KW-1185">Reference proteome</keyword>
<evidence type="ECO:0000313" key="1">
    <source>
        <dbReference type="EMBL" id="KAJ7095966.1"/>
    </source>
</evidence>
<feature type="non-terminal residue" evidence="1">
    <location>
        <position position="180"/>
    </location>
</feature>
<sequence length="180" mass="20211">MTTKLTRQGMYTVHARRMARDIIAAGAAREKVGPLMSKIAQIFGVKIHRNRMMSRRTASRCVLEGGIATQMQNGFELSVTISADSTSNRGNNFESAKFQHRVPDYQKDPFFVDPASTPRIRHGGVESTVDHSSQQSVAGWKKRVEGNAQVFNDSPLAARRQMKFTFRIFLRILKGMNGDH</sequence>
<protein>
    <submittedName>
        <fullName evidence="1">Uncharacterized protein</fullName>
    </submittedName>
</protein>
<reference evidence="1" key="1">
    <citation type="submission" date="2023-03" db="EMBL/GenBank/DDBJ databases">
        <title>Massive genome expansion in bonnet fungi (Mycena s.s.) driven by repeated elements and novel gene families across ecological guilds.</title>
        <authorList>
            <consortium name="Lawrence Berkeley National Laboratory"/>
            <person name="Harder C.B."/>
            <person name="Miyauchi S."/>
            <person name="Viragh M."/>
            <person name="Kuo A."/>
            <person name="Thoen E."/>
            <person name="Andreopoulos B."/>
            <person name="Lu D."/>
            <person name="Skrede I."/>
            <person name="Drula E."/>
            <person name="Henrissat B."/>
            <person name="Morin E."/>
            <person name="Kohler A."/>
            <person name="Barry K."/>
            <person name="LaButti K."/>
            <person name="Morin E."/>
            <person name="Salamov A."/>
            <person name="Lipzen A."/>
            <person name="Mereny Z."/>
            <person name="Hegedus B."/>
            <person name="Baldrian P."/>
            <person name="Stursova M."/>
            <person name="Weitz H."/>
            <person name="Taylor A."/>
            <person name="Grigoriev I.V."/>
            <person name="Nagy L.G."/>
            <person name="Martin F."/>
            <person name="Kauserud H."/>
        </authorList>
    </citation>
    <scope>NUCLEOTIDE SEQUENCE</scope>
    <source>
        <strain evidence="1">CBHHK173m</strain>
    </source>
</reference>
<dbReference type="AlphaFoldDB" id="A0AAD6XY10"/>
<dbReference type="Proteomes" id="UP001222325">
    <property type="component" value="Unassembled WGS sequence"/>
</dbReference>
<gene>
    <name evidence="1" type="ORF">B0H15DRAFT_774211</name>
</gene>
<comment type="caution">
    <text evidence="1">The sequence shown here is derived from an EMBL/GenBank/DDBJ whole genome shotgun (WGS) entry which is preliminary data.</text>
</comment>
<name>A0AAD6XY10_9AGAR</name>